<accession>A0AAV3Q014</accession>
<comment type="caution">
    <text evidence="2">The sequence shown here is derived from an EMBL/GenBank/DDBJ whole genome shotgun (WGS) entry which is preliminary data.</text>
</comment>
<reference evidence="2 3" key="1">
    <citation type="submission" date="2024-01" db="EMBL/GenBank/DDBJ databases">
        <title>The complete chloroplast genome sequence of Lithospermum erythrorhizon: insights into the phylogenetic relationship among Boraginaceae species and the maternal lineages of purple gromwells.</title>
        <authorList>
            <person name="Okada T."/>
            <person name="Watanabe K."/>
        </authorList>
    </citation>
    <scope>NUCLEOTIDE SEQUENCE [LARGE SCALE GENOMIC DNA]</scope>
</reference>
<evidence type="ECO:0000256" key="1">
    <source>
        <dbReference type="SAM" id="MobiDB-lite"/>
    </source>
</evidence>
<dbReference type="Proteomes" id="UP001454036">
    <property type="component" value="Unassembled WGS sequence"/>
</dbReference>
<proteinExistence type="predicted"/>
<name>A0AAV3Q014_LITER</name>
<organism evidence="2 3">
    <name type="scientific">Lithospermum erythrorhizon</name>
    <name type="common">Purple gromwell</name>
    <name type="synonym">Lithospermum officinale var. erythrorhizon</name>
    <dbReference type="NCBI Taxonomy" id="34254"/>
    <lineage>
        <taxon>Eukaryota</taxon>
        <taxon>Viridiplantae</taxon>
        <taxon>Streptophyta</taxon>
        <taxon>Embryophyta</taxon>
        <taxon>Tracheophyta</taxon>
        <taxon>Spermatophyta</taxon>
        <taxon>Magnoliopsida</taxon>
        <taxon>eudicotyledons</taxon>
        <taxon>Gunneridae</taxon>
        <taxon>Pentapetalae</taxon>
        <taxon>asterids</taxon>
        <taxon>lamiids</taxon>
        <taxon>Boraginales</taxon>
        <taxon>Boraginaceae</taxon>
        <taxon>Boraginoideae</taxon>
        <taxon>Lithospermeae</taxon>
        <taxon>Lithospermum</taxon>
    </lineage>
</organism>
<feature type="region of interest" description="Disordered" evidence="1">
    <location>
        <begin position="57"/>
        <end position="85"/>
    </location>
</feature>
<evidence type="ECO:0000313" key="3">
    <source>
        <dbReference type="Proteomes" id="UP001454036"/>
    </source>
</evidence>
<evidence type="ECO:0000313" key="2">
    <source>
        <dbReference type="EMBL" id="GAA0156731.1"/>
    </source>
</evidence>
<dbReference type="EMBL" id="BAABME010002935">
    <property type="protein sequence ID" value="GAA0156731.1"/>
    <property type="molecule type" value="Genomic_DNA"/>
</dbReference>
<feature type="compositionally biased region" description="Polar residues" evidence="1">
    <location>
        <begin position="58"/>
        <end position="68"/>
    </location>
</feature>
<dbReference type="AlphaFoldDB" id="A0AAV3Q014"/>
<keyword evidence="3" id="KW-1185">Reference proteome</keyword>
<sequence>MRRDTIEVLLCGGDWIKESYGIRTPKLGNDDPIELEFENEYQMEDPKSNTIVVAAAPTASNEPEQAQVDSIEKLPVTPQTSKQPV</sequence>
<gene>
    <name evidence="2" type="ORF">LIER_14153</name>
</gene>
<protein>
    <submittedName>
        <fullName evidence="2">Uncharacterized protein</fullName>
    </submittedName>
</protein>